<dbReference type="PRINTS" id="PR00163">
    <property type="entry name" value="RUBREDOXIN"/>
</dbReference>
<dbReference type="CDD" id="cd00730">
    <property type="entry name" value="rubredoxin"/>
    <property type="match status" value="1"/>
</dbReference>
<evidence type="ECO:0000313" key="11">
    <source>
        <dbReference type="EMBL" id="QJR13254.1"/>
    </source>
</evidence>
<accession>A0A6M4H436</accession>
<evidence type="ECO:0000256" key="8">
    <source>
        <dbReference type="ARBA" id="ARBA00023004"/>
    </source>
</evidence>
<keyword evidence="5" id="KW-0813">Transport</keyword>
<name>A0A6M4H436_9PROT</name>
<keyword evidence="6 9" id="KW-0479">Metal-binding</keyword>
<evidence type="ECO:0000256" key="2">
    <source>
        <dbReference type="ARBA" id="ARBA00002792"/>
    </source>
</evidence>
<dbReference type="GO" id="GO:0009055">
    <property type="term" value="F:electron transfer activity"/>
    <property type="evidence" value="ECO:0007669"/>
    <property type="project" value="TreeGrafter"/>
</dbReference>
<evidence type="ECO:0000256" key="5">
    <source>
        <dbReference type="ARBA" id="ARBA00022448"/>
    </source>
</evidence>
<keyword evidence="8 9" id="KW-0408">Iron</keyword>
<sequence>MLSSTAPALEPYKTWKCNVCGLVYDESEGWPEDGIKAGTRWVDIPAGWCCPECGARKDDFEMVEF</sequence>
<dbReference type="AlphaFoldDB" id="A0A6M4H436"/>
<keyword evidence="12" id="KW-1185">Reference proteome</keyword>
<comment type="function">
    <text evidence="2">Involved in the hydrocarbon hydroxylating system, which transfers electrons from NADH to rubredoxin reductase and then through rubredoxin to alkane 1 monooxygenase.</text>
</comment>
<evidence type="ECO:0000256" key="3">
    <source>
        <dbReference type="ARBA" id="ARBA00004933"/>
    </source>
</evidence>
<dbReference type="PANTHER" id="PTHR47627:SF1">
    <property type="entry name" value="RUBREDOXIN-1-RELATED"/>
    <property type="match status" value="1"/>
</dbReference>
<dbReference type="Gene3D" id="2.20.28.10">
    <property type="match status" value="1"/>
</dbReference>
<evidence type="ECO:0000256" key="6">
    <source>
        <dbReference type="ARBA" id="ARBA00022723"/>
    </source>
</evidence>
<protein>
    <recommendedName>
        <fullName evidence="9">Rubredoxin</fullName>
    </recommendedName>
</protein>
<dbReference type="SUPFAM" id="SSF57802">
    <property type="entry name" value="Rubredoxin-like"/>
    <property type="match status" value="1"/>
</dbReference>
<comment type="pathway">
    <text evidence="3">Hydrocarbon metabolism; alkane degradation.</text>
</comment>
<dbReference type="InterPro" id="IPR024935">
    <property type="entry name" value="Rubredoxin_dom"/>
</dbReference>
<evidence type="ECO:0000256" key="9">
    <source>
        <dbReference type="RuleBase" id="RU003820"/>
    </source>
</evidence>
<evidence type="ECO:0000259" key="10">
    <source>
        <dbReference type="PROSITE" id="PS50903"/>
    </source>
</evidence>
<evidence type="ECO:0000256" key="4">
    <source>
        <dbReference type="ARBA" id="ARBA00005337"/>
    </source>
</evidence>
<dbReference type="EMBL" id="CP053073">
    <property type="protein sequence ID" value="QJR13254.1"/>
    <property type="molecule type" value="Genomic_DNA"/>
</dbReference>
<proteinExistence type="inferred from homology"/>
<dbReference type="Proteomes" id="UP000503096">
    <property type="component" value="Chromosome"/>
</dbReference>
<feature type="domain" description="Rubredoxin-like" evidence="10">
    <location>
        <begin position="12"/>
        <end position="63"/>
    </location>
</feature>
<dbReference type="PROSITE" id="PS50903">
    <property type="entry name" value="RUBREDOXIN_LIKE"/>
    <property type="match status" value="1"/>
</dbReference>
<dbReference type="PANTHER" id="PTHR47627">
    <property type="entry name" value="RUBREDOXIN"/>
    <property type="match status" value="1"/>
</dbReference>
<dbReference type="RefSeq" id="WP_171159630.1">
    <property type="nucleotide sequence ID" value="NZ_CP053073.1"/>
</dbReference>
<comment type="similarity">
    <text evidence="4 9">Belongs to the rubredoxin family.</text>
</comment>
<keyword evidence="7 9" id="KW-0249">Electron transport</keyword>
<comment type="cofactor">
    <cofactor evidence="1 9">
        <name>Fe(3+)</name>
        <dbReference type="ChEBI" id="CHEBI:29034"/>
    </cofactor>
</comment>
<dbReference type="InterPro" id="IPR018527">
    <property type="entry name" value="Rubredoxin_Fe_BS"/>
</dbReference>
<dbReference type="InParanoid" id="A0A6M4H436"/>
<dbReference type="GO" id="GO:0043448">
    <property type="term" value="P:alkane catabolic process"/>
    <property type="evidence" value="ECO:0007669"/>
    <property type="project" value="TreeGrafter"/>
</dbReference>
<gene>
    <name evidence="11" type="primary">rubA1</name>
    <name evidence="11" type="ORF">DSM104440_00036</name>
</gene>
<dbReference type="InterPro" id="IPR024934">
    <property type="entry name" value="Rubredoxin-like_dom"/>
</dbReference>
<dbReference type="InterPro" id="IPR050526">
    <property type="entry name" value="Rubredoxin_ET"/>
</dbReference>
<evidence type="ECO:0000256" key="7">
    <source>
        <dbReference type="ARBA" id="ARBA00022982"/>
    </source>
</evidence>
<evidence type="ECO:0000313" key="12">
    <source>
        <dbReference type="Proteomes" id="UP000503096"/>
    </source>
</evidence>
<evidence type="ECO:0000256" key="1">
    <source>
        <dbReference type="ARBA" id="ARBA00001965"/>
    </source>
</evidence>
<reference evidence="11 12" key="1">
    <citation type="submission" date="2020-04" db="EMBL/GenBank/DDBJ databases">
        <title>Usitatibacter rugosus gen. nov., sp. nov. and Usitatibacter palustris sp. nov., novel members of Usitatibacteraceae fam. nov. within the order Nitrosomonadales isolated from soil.</title>
        <authorList>
            <person name="Huber K.J."/>
            <person name="Neumann-Schaal M."/>
            <person name="Geppert A."/>
            <person name="Luckner M."/>
            <person name="Wanner G."/>
            <person name="Overmann J."/>
        </authorList>
    </citation>
    <scope>NUCLEOTIDE SEQUENCE [LARGE SCALE GENOMIC DNA]</scope>
    <source>
        <strain evidence="11 12">Swamp67</strain>
    </source>
</reference>
<organism evidence="11 12">
    <name type="scientific">Usitatibacter palustris</name>
    <dbReference type="NCBI Taxonomy" id="2732487"/>
    <lineage>
        <taxon>Bacteria</taxon>
        <taxon>Pseudomonadati</taxon>
        <taxon>Pseudomonadota</taxon>
        <taxon>Betaproteobacteria</taxon>
        <taxon>Nitrosomonadales</taxon>
        <taxon>Usitatibacteraceae</taxon>
        <taxon>Usitatibacter</taxon>
    </lineage>
</organism>
<dbReference type="PROSITE" id="PS00202">
    <property type="entry name" value="RUBREDOXIN"/>
    <property type="match status" value="1"/>
</dbReference>
<dbReference type="GO" id="GO:0005506">
    <property type="term" value="F:iron ion binding"/>
    <property type="evidence" value="ECO:0007669"/>
    <property type="project" value="UniProtKB-UniRule"/>
</dbReference>
<dbReference type="KEGG" id="upl:DSM104440_00036"/>
<dbReference type="Pfam" id="PF00301">
    <property type="entry name" value="Rubredoxin"/>
    <property type="match status" value="1"/>
</dbReference>
<dbReference type="FunFam" id="2.20.28.10:FF:000001">
    <property type="entry name" value="Rubredoxin"/>
    <property type="match status" value="1"/>
</dbReference>